<feature type="region of interest" description="Disordered" evidence="1">
    <location>
        <begin position="168"/>
        <end position="188"/>
    </location>
</feature>
<gene>
    <name evidence="2" type="ORF">KV394_14135</name>
</gene>
<dbReference type="EMBL" id="CP078076">
    <property type="protein sequence ID" value="UPL12180.1"/>
    <property type="molecule type" value="Genomic_DNA"/>
</dbReference>
<evidence type="ECO:0000256" key="1">
    <source>
        <dbReference type="SAM" id="MobiDB-lite"/>
    </source>
</evidence>
<sequence>MMDALVPVVVGGLLALVGGLFGAWIQGRREHRRWVREQRFEAYQRALRFIERIRALGYDPVDNVIEELIAEDMSDAPEAEKDEMRERMRRRLGEDDRRAEKFRAMRAMDEERADVMSLLALVGPSEVAVHLSETIAANTSEDDDRYHAALENLMGAMWRPLGIMKPHQLTLSTTARQPRQPDRDDEAR</sequence>
<accession>A0ABY4IHF1</accession>
<dbReference type="RefSeq" id="WP_247981714.1">
    <property type="nucleotide sequence ID" value="NZ_CP078076.1"/>
</dbReference>
<keyword evidence="3" id="KW-1185">Reference proteome</keyword>
<name>A0ABY4IHF1_9MICO</name>
<proteinExistence type="predicted"/>
<evidence type="ECO:0000313" key="2">
    <source>
        <dbReference type="EMBL" id="UPL12180.1"/>
    </source>
</evidence>
<feature type="compositionally biased region" description="Basic and acidic residues" evidence="1">
    <location>
        <begin position="179"/>
        <end position="188"/>
    </location>
</feature>
<evidence type="ECO:0000313" key="3">
    <source>
        <dbReference type="Proteomes" id="UP000831467"/>
    </source>
</evidence>
<reference evidence="2 3" key="1">
    <citation type="submission" date="2021-06" db="EMBL/GenBank/DDBJ databases">
        <title>Genome-based taxonomic framework of Microbacterium strains isolated from marine environment, the description of four new species and reclassification of four preexisting species.</title>
        <authorList>
            <person name="Lee S.D."/>
            <person name="Kim S.-M."/>
            <person name="Byeon Y.-S."/>
            <person name="Yang H.L."/>
            <person name="Kim I.S."/>
        </authorList>
    </citation>
    <scope>NUCLEOTIDE SEQUENCE [LARGE SCALE GENOMIC DNA]</scope>
    <source>
        <strain evidence="2 3">SSW1-51</strain>
    </source>
</reference>
<protein>
    <submittedName>
        <fullName evidence="2">Uncharacterized protein</fullName>
    </submittedName>
</protein>
<organism evidence="2 3">
    <name type="scientific">Microbacterium sufflavum</name>
    <dbReference type="NCBI Taxonomy" id="2851649"/>
    <lineage>
        <taxon>Bacteria</taxon>
        <taxon>Bacillati</taxon>
        <taxon>Actinomycetota</taxon>
        <taxon>Actinomycetes</taxon>
        <taxon>Micrococcales</taxon>
        <taxon>Microbacteriaceae</taxon>
        <taxon>Microbacterium</taxon>
    </lineage>
</organism>
<dbReference type="Proteomes" id="UP000831467">
    <property type="component" value="Chromosome"/>
</dbReference>